<protein>
    <submittedName>
        <fullName evidence="1">Uncharacterized protein</fullName>
    </submittedName>
</protein>
<reference evidence="1 2" key="1">
    <citation type="journal article" date="2024" name="G3 (Bethesda)">
        <title>Genome assembly of Hibiscus sabdariffa L. provides insights into metabolisms of medicinal natural products.</title>
        <authorList>
            <person name="Kim T."/>
        </authorList>
    </citation>
    <scope>NUCLEOTIDE SEQUENCE [LARGE SCALE GENOMIC DNA]</scope>
    <source>
        <strain evidence="1">TK-2024</strain>
        <tissue evidence="1">Old leaves</tissue>
    </source>
</reference>
<keyword evidence="2" id="KW-1185">Reference proteome</keyword>
<proteinExistence type="predicted"/>
<comment type="caution">
    <text evidence="1">The sequence shown here is derived from an EMBL/GenBank/DDBJ whole genome shotgun (WGS) entry which is preliminary data.</text>
</comment>
<evidence type="ECO:0000313" key="1">
    <source>
        <dbReference type="EMBL" id="KAK8488388.1"/>
    </source>
</evidence>
<dbReference type="Proteomes" id="UP001396334">
    <property type="component" value="Unassembled WGS sequence"/>
</dbReference>
<sequence>MGVEPVMWQENALWEDMPISNEFLDNIMSFVDRDAGEFEFCGTLVGESYPPKAQRARLMCGSFVEHLSIPSAPCGEVCGELDLALVDHYYPSKAQIVMHNGIEQKVRSDVSDRVLSFLSPADRQAALDRLNKRGRGRPRKHKQNSDDFVNSSLNDSDFYNRKMIILLEQVR</sequence>
<evidence type="ECO:0000313" key="2">
    <source>
        <dbReference type="Proteomes" id="UP001396334"/>
    </source>
</evidence>
<organism evidence="1 2">
    <name type="scientific">Hibiscus sabdariffa</name>
    <name type="common">roselle</name>
    <dbReference type="NCBI Taxonomy" id="183260"/>
    <lineage>
        <taxon>Eukaryota</taxon>
        <taxon>Viridiplantae</taxon>
        <taxon>Streptophyta</taxon>
        <taxon>Embryophyta</taxon>
        <taxon>Tracheophyta</taxon>
        <taxon>Spermatophyta</taxon>
        <taxon>Magnoliopsida</taxon>
        <taxon>eudicotyledons</taxon>
        <taxon>Gunneridae</taxon>
        <taxon>Pentapetalae</taxon>
        <taxon>rosids</taxon>
        <taxon>malvids</taxon>
        <taxon>Malvales</taxon>
        <taxon>Malvaceae</taxon>
        <taxon>Malvoideae</taxon>
        <taxon>Hibiscus</taxon>
    </lineage>
</organism>
<accession>A0ABR2A5R7</accession>
<gene>
    <name evidence="1" type="ORF">V6N11_072821</name>
</gene>
<dbReference type="EMBL" id="JBBPBN010000352">
    <property type="protein sequence ID" value="KAK8488388.1"/>
    <property type="molecule type" value="Genomic_DNA"/>
</dbReference>
<name>A0ABR2A5R7_9ROSI</name>